<dbReference type="PRINTS" id="PR00834">
    <property type="entry name" value="PROTEASES2C"/>
</dbReference>
<evidence type="ECO:0000256" key="1">
    <source>
        <dbReference type="SAM" id="MobiDB-lite"/>
    </source>
</evidence>
<dbReference type="Proteomes" id="UP000315217">
    <property type="component" value="Unassembled WGS sequence"/>
</dbReference>
<dbReference type="Gene3D" id="2.40.10.120">
    <property type="match status" value="1"/>
</dbReference>
<accession>A0A537LQF4</accession>
<comment type="caution">
    <text evidence="4">The sequence shown here is derived from an EMBL/GenBank/DDBJ whole genome shotgun (WGS) entry which is preliminary data.</text>
</comment>
<evidence type="ECO:0000313" key="4">
    <source>
        <dbReference type="EMBL" id="TMJ10245.1"/>
    </source>
</evidence>
<dbReference type="InterPro" id="IPR001940">
    <property type="entry name" value="Peptidase_S1C"/>
</dbReference>
<evidence type="ECO:0000313" key="5">
    <source>
        <dbReference type="Proteomes" id="UP000315217"/>
    </source>
</evidence>
<evidence type="ECO:0000313" key="3">
    <source>
        <dbReference type="EMBL" id="TMJ08938.1"/>
    </source>
</evidence>
<dbReference type="InterPro" id="IPR009003">
    <property type="entry name" value="Peptidase_S1_PA"/>
</dbReference>
<dbReference type="Proteomes" id="UP000318661">
    <property type="component" value="Unassembled WGS sequence"/>
</dbReference>
<keyword evidence="4" id="KW-0645">Protease</keyword>
<dbReference type="GO" id="GO:0006508">
    <property type="term" value="P:proteolysis"/>
    <property type="evidence" value="ECO:0007669"/>
    <property type="project" value="UniProtKB-KW"/>
</dbReference>
<feature type="signal peptide" evidence="2">
    <location>
        <begin position="1"/>
        <end position="32"/>
    </location>
</feature>
<dbReference type="AlphaFoldDB" id="A0A537LQF4"/>
<gene>
    <name evidence="4" type="ORF">E6G98_07865</name>
    <name evidence="3" type="ORF">E6G99_03525</name>
</gene>
<organism evidence="4 5">
    <name type="scientific">Candidatus Segetimicrobium genomatis</name>
    <dbReference type="NCBI Taxonomy" id="2569760"/>
    <lineage>
        <taxon>Bacteria</taxon>
        <taxon>Bacillati</taxon>
        <taxon>Candidatus Sysuimicrobiota</taxon>
        <taxon>Candidatus Sysuimicrobiia</taxon>
        <taxon>Candidatus Sysuimicrobiales</taxon>
        <taxon>Candidatus Segetimicrobiaceae</taxon>
        <taxon>Candidatus Segetimicrobium</taxon>
    </lineage>
</organism>
<feature type="region of interest" description="Disordered" evidence="1">
    <location>
        <begin position="244"/>
        <end position="281"/>
    </location>
</feature>
<dbReference type="GO" id="GO:0004252">
    <property type="term" value="F:serine-type endopeptidase activity"/>
    <property type="evidence" value="ECO:0007669"/>
    <property type="project" value="InterPro"/>
</dbReference>
<dbReference type="EMBL" id="VBAI01000123">
    <property type="protein sequence ID" value="TMJ10245.1"/>
    <property type="molecule type" value="Genomic_DNA"/>
</dbReference>
<feature type="compositionally biased region" description="Pro residues" evidence="1">
    <location>
        <begin position="250"/>
        <end position="277"/>
    </location>
</feature>
<protein>
    <submittedName>
        <fullName evidence="4">Trypsin-like serine protease</fullName>
    </submittedName>
</protein>
<evidence type="ECO:0000313" key="6">
    <source>
        <dbReference type="Proteomes" id="UP000318661"/>
    </source>
</evidence>
<reference evidence="5 6" key="1">
    <citation type="journal article" date="2019" name="Nat. Microbiol.">
        <title>Mediterranean grassland soil C-N compound turnover is dependent on rainfall and depth, and is mediated by genomically divergent microorganisms.</title>
        <authorList>
            <person name="Diamond S."/>
            <person name="Andeer P.F."/>
            <person name="Li Z."/>
            <person name="Crits-Christoph A."/>
            <person name="Burstein D."/>
            <person name="Anantharaman K."/>
            <person name="Lane K.R."/>
            <person name="Thomas B.C."/>
            <person name="Pan C."/>
            <person name="Northen T.R."/>
            <person name="Banfield J.F."/>
        </authorList>
    </citation>
    <scope>NUCLEOTIDE SEQUENCE [LARGE SCALE GENOMIC DNA]</scope>
    <source>
        <strain evidence="4">NP_1</strain>
        <strain evidence="3">NP_2</strain>
    </source>
</reference>
<keyword evidence="4" id="KW-0378">Hydrolase</keyword>
<dbReference type="PANTHER" id="PTHR22939">
    <property type="entry name" value="SERINE PROTEASE FAMILY S1C HTRA-RELATED"/>
    <property type="match status" value="1"/>
</dbReference>
<proteinExistence type="predicted"/>
<dbReference type="Pfam" id="PF13365">
    <property type="entry name" value="Trypsin_2"/>
    <property type="match status" value="1"/>
</dbReference>
<name>A0A537LQF4_9BACT</name>
<keyword evidence="2" id="KW-0732">Signal</keyword>
<evidence type="ECO:0000256" key="2">
    <source>
        <dbReference type="SAM" id="SignalP"/>
    </source>
</evidence>
<dbReference type="EMBL" id="VBAJ01000074">
    <property type="protein sequence ID" value="TMJ08938.1"/>
    <property type="molecule type" value="Genomic_DNA"/>
</dbReference>
<sequence>MTRRRSGIHRVTAPVLWGMVLVLLCGTLSVSAAPAPAAPPQAPSLQQLFKQNAPAVVLITQLDADGKWTSLGSGFVVSSSGVIVTNNHVITPDATAVTLTVKLPKGDVYTDVRIIYAEARRDFAVLSVKATGLPTLKVGDSDKVEVGDQVVAIGNPQGLELTFTTGIVESVRVDPDRGYRFIQHQAPISHGSSGGPLLNMAGEVIAINTFTIKDAQNLNGAIPINYIKPYFGDAPTMTWEQYARTAASAPPRPAAPPAPAPTPAPAPSPTPPAPAPESSPGAFFESVSKYRPLEEAFRNGFAAGLYDVVALFAAASQESNGVDNQKTLALLRCLDGKGDKLSQLRTWADSVLTQQSSDSTIIVAILARACQAAFSPGNLLFFEHNVTDFQGTSDTFRNGFAAGLYDMVSLYAVAAQGSGGIDSQKAQALVRCLDGKGDKLGQFRAWVDSVIAQAAPESDAVVSFVVDACQR</sequence>
<dbReference type="PANTHER" id="PTHR22939:SF129">
    <property type="entry name" value="SERINE PROTEASE HTRA2, MITOCHONDRIAL"/>
    <property type="match status" value="1"/>
</dbReference>
<dbReference type="SUPFAM" id="SSF50494">
    <property type="entry name" value="Trypsin-like serine proteases"/>
    <property type="match status" value="1"/>
</dbReference>
<feature type="chain" id="PRO_5036365003" evidence="2">
    <location>
        <begin position="33"/>
        <end position="471"/>
    </location>
</feature>